<evidence type="ECO:0000313" key="2">
    <source>
        <dbReference type="RefSeq" id="XP_073787999.1"/>
    </source>
</evidence>
<gene>
    <name evidence="2" type="primary">LOC141379164</name>
</gene>
<reference evidence="2" key="1">
    <citation type="submission" date="2025-08" db="UniProtKB">
        <authorList>
            <consortium name="RefSeq"/>
        </authorList>
    </citation>
    <scope>IDENTIFICATION</scope>
    <source>
        <strain evidence="2">Tuebingen</strain>
        <tissue evidence="2">Fibroblasts and whole tissue</tissue>
    </source>
</reference>
<protein>
    <submittedName>
        <fullName evidence="2">Uncharacterized protein</fullName>
    </submittedName>
</protein>
<evidence type="ECO:0000313" key="1">
    <source>
        <dbReference type="Proteomes" id="UP000000437"/>
    </source>
</evidence>
<accession>A0AC58I1A4</accession>
<proteinExistence type="predicted"/>
<organism evidence="1 2">
    <name type="scientific">Danio rerio</name>
    <name type="common">Zebrafish</name>
    <name type="synonym">Brachydanio rerio</name>
    <dbReference type="NCBI Taxonomy" id="7955"/>
    <lineage>
        <taxon>Eukaryota</taxon>
        <taxon>Metazoa</taxon>
        <taxon>Chordata</taxon>
        <taxon>Craniata</taxon>
        <taxon>Vertebrata</taxon>
        <taxon>Euteleostomi</taxon>
        <taxon>Actinopterygii</taxon>
        <taxon>Neopterygii</taxon>
        <taxon>Teleostei</taxon>
        <taxon>Ostariophysi</taxon>
        <taxon>Cypriniformes</taxon>
        <taxon>Danionidae</taxon>
        <taxon>Danioninae</taxon>
        <taxon>Danio</taxon>
    </lineage>
</organism>
<dbReference type="RefSeq" id="XP_073787999.1">
    <property type="nucleotide sequence ID" value="XM_073931898.1"/>
</dbReference>
<dbReference type="Proteomes" id="UP000000437">
    <property type="component" value="Chromosome 19"/>
</dbReference>
<keyword evidence="1" id="KW-1185">Reference proteome</keyword>
<name>A0AC58I1A4_DANRE</name>
<sequence length="882" mass="100736">MNWKCKLCKFTTSKRLDLLKHSRLKHEHLGRVHSIPCLYADCPCTVKTWGALRTHLSRHHSQSTQPGNILSFTCIVCNSCSFDNERHFFEHLGGHLKKFETVPCVFDGCDYKTNKYTTFHSHKCRKHNPHSLVDFKTNVLYHHQNNLDEKSDFVEDENDCGSVLEEDEDFNKIITKRVGLLLLKMENIFNVSNSCMDELVEEFHFLTASASGPAIKEIILSTLRKHGCTFQDLVISELVKDLCQLSPVCAALRVDGPFSSKFRREQFSKEHFLLIEPVEYIIDSTEKKSFQYIPILPLLTQLVNNRHIQNTILQNKIPSDASSGYKSFKDGSLLKEKSFLCEDEHKLPLILYIDDFEICNPLGTSRKKHKVTAVYWVFADIHATSRSTLTSIYLATLCKANDVNLYGYAKVLDPLLRDLKSFEDDGIFVSSLGKVVKGTVLAVVADNLGAHSIGGFVESFSASHFCRFCIGERSQIQEHEVGEGLFPLRTKSNYAMHVKAALSDPAQGHHCGVKRQCPISDRLSNFHAISGYPPDALHDLLEGIVPLEISLCLDVLIKKKYFSLQELNNSIRCFPYKWSDKTNCPQPIAPNFHLRKTIGGNAHENWCLLRMMPLMIGDKVPEDEPAWEVLMTLKDVVELVMAPHHTDETIGYMQSKISEHRYRYFEVFPEEKVRPKHHFLEHYPWLTTVYGPLVHFWTMRFEAKHRFFKRIVRQTGCFRNILMTMARKHQSMIAYHTNNCNNQGPALSVSQRTLVAVDVLKDGIKESFARKFPGEVFVNMTNKANILGTDYNTGMMLPFGSTGGLPDFGEIQQIIIVHETPVFVLKLLSGWYCEHLRSFKVEPTGETEILKHSECKETYPLAAYNTAEGRIVTLKHFICTSE</sequence>